<reference evidence="5 6" key="1">
    <citation type="submission" date="2019-09" db="EMBL/GenBank/DDBJ databases">
        <title>Draft genome sequence of 3 type strains from the CCUG.</title>
        <authorList>
            <person name="Pineiro-Iglesias B."/>
            <person name="Tunovic T."/>
            <person name="Unosson C."/>
            <person name="Inganas E."/>
            <person name="Ohlen M."/>
            <person name="Cardew S."/>
            <person name="Jensie-Markopoulos S."/>
            <person name="Salva-Serra F."/>
            <person name="Jaen-Luchoro D."/>
            <person name="Karlsson R."/>
            <person name="Svensson-Stadler L."/>
            <person name="Chun J."/>
            <person name="Moore E."/>
        </authorList>
    </citation>
    <scope>NUCLEOTIDE SEQUENCE [LARGE SCALE GENOMIC DNA]</scope>
    <source>
        <strain evidence="5 6">CCUG 65427</strain>
    </source>
</reference>
<dbReference type="RefSeq" id="WP_006555183.1">
    <property type="nucleotide sequence ID" value="NZ_CALMIE010000068.1"/>
</dbReference>
<dbReference type="InterPro" id="IPR003313">
    <property type="entry name" value="AraC-bd"/>
</dbReference>
<dbReference type="GeneID" id="83054725"/>
<keyword evidence="3" id="KW-0804">Transcription</keyword>
<name>A0A833CAI2_9FIRM</name>
<feature type="domain" description="HTH araC/xylS-type" evidence="4">
    <location>
        <begin position="186"/>
        <end position="284"/>
    </location>
</feature>
<evidence type="ECO:0000256" key="2">
    <source>
        <dbReference type="ARBA" id="ARBA00023125"/>
    </source>
</evidence>
<dbReference type="EMBL" id="WBKH01000006">
    <property type="protein sequence ID" value="KAB1478055.1"/>
    <property type="molecule type" value="Genomic_DNA"/>
</dbReference>
<keyword evidence="1" id="KW-0805">Transcription regulation</keyword>
<comment type="caution">
    <text evidence="5">The sequence shown here is derived from an EMBL/GenBank/DDBJ whole genome shotgun (WGS) entry which is preliminary data.</text>
</comment>
<evidence type="ECO:0000313" key="5">
    <source>
        <dbReference type="EMBL" id="KAB1478055.1"/>
    </source>
</evidence>
<dbReference type="InterPro" id="IPR014710">
    <property type="entry name" value="RmlC-like_jellyroll"/>
</dbReference>
<dbReference type="SMART" id="SM00342">
    <property type="entry name" value="HTH_ARAC"/>
    <property type="match status" value="1"/>
</dbReference>
<keyword evidence="2" id="KW-0238">DNA-binding</keyword>
<dbReference type="SUPFAM" id="SSF51182">
    <property type="entry name" value="RmlC-like cupins"/>
    <property type="match status" value="1"/>
</dbReference>
<protein>
    <submittedName>
        <fullName evidence="5">AraC family transcriptional regulator</fullName>
    </submittedName>
</protein>
<dbReference type="GO" id="GO:0043565">
    <property type="term" value="F:sequence-specific DNA binding"/>
    <property type="evidence" value="ECO:0007669"/>
    <property type="project" value="InterPro"/>
</dbReference>
<dbReference type="Proteomes" id="UP000434554">
    <property type="component" value="Unassembled WGS sequence"/>
</dbReference>
<dbReference type="GO" id="GO:0003700">
    <property type="term" value="F:DNA-binding transcription factor activity"/>
    <property type="evidence" value="ECO:0007669"/>
    <property type="project" value="InterPro"/>
</dbReference>
<dbReference type="Gene3D" id="1.10.10.60">
    <property type="entry name" value="Homeodomain-like"/>
    <property type="match status" value="2"/>
</dbReference>
<gene>
    <name evidence="5" type="ORF">F8R14_06070</name>
</gene>
<dbReference type="PANTHER" id="PTHR43280">
    <property type="entry name" value="ARAC-FAMILY TRANSCRIPTIONAL REGULATOR"/>
    <property type="match status" value="1"/>
</dbReference>
<dbReference type="Pfam" id="PF02311">
    <property type="entry name" value="AraC_binding"/>
    <property type="match status" value="1"/>
</dbReference>
<evidence type="ECO:0000256" key="1">
    <source>
        <dbReference type="ARBA" id="ARBA00023015"/>
    </source>
</evidence>
<dbReference type="InterPro" id="IPR018060">
    <property type="entry name" value="HTH_AraC"/>
</dbReference>
<dbReference type="PROSITE" id="PS01124">
    <property type="entry name" value="HTH_ARAC_FAMILY_2"/>
    <property type="match status" value="1"/>
</dbReference>
<evidence type="ECO:0000313" key="6">
    <source>
        <dbReference type="Proteomes" id="UP000434554"/>
    </source>
</evidence>
<evidence type="ECO:0000259" key="4">
    <source>
        <dbReference type="PROSITE" id="PS01124"/>
    </source>
</evidence>
<dbReference type="InterPro" id="IPR011051">
    <property type="entry name" value="RmlC_Cupin_sf"/>
</dbReference>
<dbReference type="PRINTS" id="PR00032">
    <property type="entry name" value="HTHARAC"/>
</dbReference>
<dbReference type="PANTHER" id="PTHR43280:SF27">
    <property type="entry name" value="TRANSCRIPTIONAL REGULATOR MTLR"/>
    <property type="match status" value="1"/>
</dbReference>
<accession>A0A833CAI2</accession>
<dbReference type="InterPro" id="IPR009057">
    <property type="entry name" value="Homeodomain-like_sf"/>
</dbReference>
<dbReference type="Gene3D" id="2.60.120.10">
    <property type="entry name" value="Jelly Rolls"/>
    <property type="match status" value="1"/>
</dbReference>
<dbReference type="Pfam" id="PF12833">
    <property type="entry name" value="HTH_18"/>
    <property type="match status" value="1"/>
</dbReference>
<dbReference type="SUPFAM" id="SSF46689">
    <property type="entry name" value="Homeodomain-like"/>
    <property type="match status" value="2"/>
</dbReference>
<organism evidence="5 6">
    <name type="scientific">Veillonella seminalis</name>
    <dbReference type="NCBI Taxonomy" id="1502943"/>
    <lineage>
        <taxon>Bacteria</taxon>
        <taxon>Bacillati</taxon>
        <taxon>Bacillota</taxon>
        <taxon>Negativicutes</taxon>
        <taxon>Veillonellales</taxon>
        <taxon>Veillonellaceae</taxon>
        <taxon>Veillonella</taxon>
    </lineage>
</organism>
<evidence type="ECO:0000256" key="3">
    <source>
        <dbReference type="ARBA" id="ARBA00023163"/>
    </source>
</evidence>
<sequence length="369" mass="41938">MQFYNFLYQHGHIAFSQYIYRIGTYHYNWHPEIEVLMVLQGGVEVCHDSEYTNLGPDDIIMLPPQCGHATLALEPDTIAMVLHLHPQMLAQYDRVFRQSSFFLATDDVTRHDSVYDNLRKRLSELMRQLAKHDASNAEKITVVDEPDLGVETIFLDILHRLIEILKPVAYIPQGNPVALQQAATFEKMITYIDNHYKEQLTLGEIAAIGGYTESYASQFFKRQLGISFKSYVLRMRLREAAVQLVNTKQQIVDIANECGFSDVKAFNMAFRKHFHTTPTEYRRIAGKVERQTMIDNWKEYIAVDDAGINERLAVYTAVNTAASDGDTTNAADKKAPAGELGVNTDTDELQAAREQLRIALAVLDDVLDK</sequence>
<proteinExistence type="predicted"/>
<dbReference type="InterPro" id="IPR020449">
    <property type="entry name" value="Tscrpt_reg_AraC-type_HTH"/>
</dbReference>
<dbReference type="AlphaFoldDB" id="A0A833CAI2"/>